<evidence type="ECO:0000256" key="1">
    <source>
        <dbReference type="SAM" id="MobiDB-lite"/>
    </source>
</evidence>
<accession>A0A328BJ08</accession>
<dbReference type="EMBL" id="QFYS01000002">
    <property type="protein sequence ID" value="RAK67462.1"/>
    <property type="molecule type" value="Genomic_DNA"/>
</dbReference>
<reference evidence="2 3" key="1">
    <citation type="submission" date="2018-05" db="EMBL/GenBank/DDBJ databases">
        <authorList>
            <person name="Lanie J.A."/>
            <person name="Ng W.-L."/>
            <person name="Kazmierczak K.M."/>
            <person name="Andrzejewski T.M."/>
            <person name="Davidsen T.M."/>
            <person name="Wayne K.J."/>
            <person name="Tettelin H."/>
            <person name="Glass J.I."/>
            <person name="Rusch D."/>
            <person name="Podicherti R."/>
            <person name="Tsui H.-C.T."/>
            <person name="Winkler M.E."/>
        </authorList>
    </citation>
    <scope>NUCLEOTIDE SEQUENCE [LARGE SCALE GENOMIC DNA]</scope>
    <source>
        <strain evidence="2 3">BUT-10</strain>
    </source>
</reference>
<proteinExistence type="predicted"/>
<dbReference type="AlphaFoldDB" id="A0A328BJ08"/>
<dbReference type="OrthoDB" id="7211232at2"/>
<organism evidence="2 3">
    <name type="scientific">Phenylobacterium kunshanense</name>
    <dbReference type="NCBI Taxonomy" id="1445034"/>
    <lineage>
        <taxon>Bacteria</taxon>
        <taxon>Pseudomonadati</taxon>
        <taxon>Pseudomonadota</taxon>
        <taxon>Alphaproteobacteria</taxon>
        <taxon>Caulobacterales</taxon>
        <taxon>Caulobacteraceae</taxon>
        <taxon>Phenylobacterium</taxon>
    </lineage>
</organism>
<protein>
    <submittedName>
        <fullName evidence="2">Uncharacterized protein</fullName>
    </submittedName>
</protein>
<gene>
    <name evidence="2" type="ORF">DJ019_05995</name>
</gene>
<evidence type="ECO:0000313" key="3">
    <source>
        <dbReference type="Proteomes" id="UP000249524"/>
    </source>
</evidence>
<dbReference type="Proteomes" id="UP000249524">
    <property type="component" value="Unassembled WGS sequence"/>
</dbReference>
<feature type="region of interest" description="Disordered" evidence="1">
    <location>
        <begin position="128"/>
        <end position="276"/>
    </location>
</feature>
<keyword evidence="3" id="KW-1185">Reference proteome</keyword>
<evidence type="ECO:0000313" key="2">
    <source>
        <dbReference type="EMBL" id="RAK67462.1"/>
    </source>
</evidence>
<name>A0A328BJ08_9CAUL</name>
<comment type="caution">
    <text evidence="2">The sequence shown here is derived from an EMBL/GenBank/DDBJ whole genome shotgun (WGS) entry which is preliminary data.</text>
</comment>
<feature type="compositionally biased region" description="Basic and acidic residues" evidence="1">
    <location>
        <begin position="222"/>
        <end position="245"/>
    </location>
</feature>
<dbReference type="RefSeq" id="WP_111275073.1">
    <property type="nucleotide sequence ID" value="NZ_QFYS01000002.1"/>
</dbReference>
<sequence>MTQDPLQFAPLVEPPNATVHRSGRVVLAGVAAACTLGIGLGLWARPAPDVLAETARPAASAAAATRPVLQIVVDDTPAPLGAPLEVLPRDAAPAQPFTSSQPALAVPVRPAAGLVRVDAEVAVEPRPLPKPLQAPAVKRTKVETQALKEERPRPTRINSAEAPPKAKPARIKSKPEVRVAAKSRPARPDKPKAIQVAKASANPSPKPQATKARKKVELAASARRERGVKTARRAAEPPPKVDKAKASPPRAKPAPRGEGPMRVAQARPCASEDPGEAVVCADRRLGARDRQLQQAYRNAEAAGVPAAALRRQQARWLEARAAAAREAPWAVEDVYVARISELNDLTRDAREN</sequence>
<feature type="compositionally biased region" description="Basic and acidic residues" evidence="1">
    <location>
        <begin position="140"/>
        <end position="153"/>
    </location>
</feature>